<evidence type="ECO:0000313" key="1">
    <source>
        <dbReference type="EMBL" id="GMF45191.1"/>
    </source>
</evidence>
<keyword evidence="2" id="KW-1185">Reference proteome</keyword>
<comment type="caution">
    <text evidence="1">The sequence shown here is derived from an EMBL/GenBank/DDBJ whole genome shotgun (WGS) entry which is preliminary data.</text>
</comment>
<dbReference type="EMBL" id="BSXT01001794">
    <property type="protein sequence ID" value="GMF45191.1"/>
    <property type="molecule type" value="Genomic_DNA"/>
</dbReference>
<gene>
    <name evidence="1" type="ORF">Pfra01_001606200</name>
</gene>
<evidence type="ECO:0000313" key="2">
    <source>
        <dbReference type="Proteomes" id="UP001165121"/>
    </source>
</evidence>
<sequence length="121" mass="13825">MVAMDEIPKTYTEVTTCGDQDEWKKEIASELKSRIANRTWKRIPKLDHQRPIGCCWVFALKRDKKGRVIWYNAPLAAKGSHGIIYEETYSPISLPKLRVWIQAGITGMEPNDLQVSQAHGN</sequence>
<protein>
    <submittedName>
        <fullName evidence="1">Unnamed protein product</fullName>
    </submittedName>
</protein>
<dbReference type="AlphaFoldDB" id="A0A9W6XT14"/>
<proteinExistence type="predicted"/>
<dbReference type="OrthoDB" id="95475at2759"/>
<reference evidence="1" key="1">
    <citation type="submission" date="2023-04" db="EMBL/GenBank/DDBJ databases">
        <title>Phytophthora fragariaefolia NBRC 109709.</title>
        <authorList>
            <person name="Ichikawa N."/>
            <person name="Sato H."/>
            <person name="Tonouchi N."/>
        </authorList>
    </citation>
    <scope>NUCLEOTIDE SEQUENCE</scope>
    <source>
        <strain evidence="1">NBRC 109709</strain>
    </source>
</reference>
<name>A0A9W6XT14_9STRA</name>
<organism evidence="1 2">
    <name type="scientific">Phytophthora fragariaefolia</name>
    <dbReference type="NCBI Taxonomy" id="1490495"/>
    <lineage>
        <taxon>Eukaryota</taxon>
        <taxon>Sar</taxon>
        <taxon>Stramenopiles</taxon>
        <taxon>Oomycota</taxon>
        <taxon>Peronosporomycetes</taxon>
        <taxon>Peronosporales</taxon>
        <taxon>Peronosporaceae</taxon>
        <taxon>Phytophthora</taxon>
    </lineage>
</organism>
<dbReference type="Proteomes" id="UP001165121">
    <property type="component" value="Unassembled WGS sequence"/>
</dbReference>
<accession>A0A9W6XT14</accession>